<protein>
    <submittedName>
        <fullName evidence="2">Uncharacterized protein</fullName>
    </submittedName>
</protein>
<dbReference type="EMBL" id="JAJEPV010000007">
    <property type="protein sequence ID" value="MCC2118847.1"/>
    <property type="molecule type" value="Genomic_DNA"/>
</dbReference>
<reference evidence="2 3" key="1">
    <citation type="submission" date="2021-10" db="EMBL/GenBank/DDBJ databases">
        <title>Anaerobic single-cell dispensing facilitates the cultivation of human gut bacteria.</title>
        <authorList>
            <person name="Afrizal A."/>
        </authorList>
    </citation>
    <scope>NUCLEOTIDE SEQUENCE [LARGE SCALE GENOMIC DNA]</scope>
    <source>
        <strain evidence="2 3">CLA-AA-H273</strain>
    </source>
</reference>
<keyword evidence="1" id="KW-0175">Coiled coil</keyword>
<proteinExistence type="predicted"/>
<accession>A0AAE3D6T2</accession>
<comment type="caution">
    <text evidence="2">The sequence shown here is derived from an EMBL/GenBank/DDBJ whole genome shotgun (WGS) entry which is preliminary data.</text>
</comment>
<evidence type="ECO:0000313" key="2">
    <source>
        <dbReference type="EMBL" id="MCC2118847.1"/>
    </source>
</evidence>
<evidence type="ECO:0000313" key="3">
    <source>
        <dbReference type="Proteomes" id="UP001197795"/>
    </source>
</evidence>
<sequence length="298" mass="35261">MDTILYLYPARRTAMCGTPPEEKAELRRGKLKKFLPFLWKKGEDRRPVVTVSRTEYFFPDYHLVRVSVARTEGMDKEQAELALTELKLTELKLREQLQELTEDPDHTYVVCREPLSFYFGREFRDYLQQEWIEHLLRYGERPGGYPAWPDLVLLGRNPYLPYVVLRYAARLQSMKWYLTEREYREEEEWLTGELEDEYGLIPEIRLLAENADYGRVRLQGTKPCVVLDFCDNEKVYGGGLAAGSIWLDFPASEDKEHRALVQCPQIRYFSMKKEWKDPRKAREYLDTISKNGYNNSVD</sequence>
<keyword evidence="3" id="KW-1185">Reference proteome</keyword>
<feature type="coiled-coil region" evidence="1">
    <location>
        <begin position="74"/>
        <end position="103"/>
    </location>
</feature>
<organism evidence="2 3">
    <name type="scientific">Waltera acetigignens</name>
    <dbReference type="NCBI Taxonomy" id="2981769"/>
    <lineage>
        <taxon>Bacteria</taxon>
        <taxon>Bacillati</taxon>
        <taxon>Bacillota</taxon>
        <taxon>Clostridia</taxon>
        <taxon>Lachnospirales</taxon>
        <taxon>Lachnospiraceae</taxon>
        <taxon>Waltera</taxon>
    </lineage>
</organism>
<name>A0AAE3D6T2_9FIRM</name>
<dbReference type="AlphaFoldDB" id="A0AAE3D6T2"/>
<evidence type="ECO:0000256" key="1">
    <source>
        <dbReference type="SAM" id="Coils"/>
    </source>
</evidence>
<gene>
    <name evidence="2" type="ORF">LKD75_04440</name>
</gene>
<dbReference type="RefSeq" id="WP_227732754.1">
    <property type="nucleotide sequence ID" value="NZ_JAJEPV010000007.1"/>
</dbReference>
<dbReference type="Proteomes" id="UP001197795">
    <property type="component" value="Unassembled WGS sequence"/>
</dbReference>